<gene>
    <name evidence="2" type="ORF">HNQ85_003563</name>
</gene>
<proteinExistence type="predicted"/>
<accession>A0A7W0BYM6</accession>
<evidence type="ECO:0000259" key="1">
    <source>
        <dbReference type="Pfam" id="PF23741"/>
    </source>
</evidence>
<evidence type="ECO:0000313" key="3">
    <source>
        <dbReference type="Proteomes" id="UP000580891"/>
    </source>
</evidence>
<dbReference type="AlphaFoldDB" id="A0A7W0BYM6"/>
<organism evidence="2 3">
    <name type="scientific">[Anoxybacillus] calidus</name>
    <dbReference type="NCBI Taxonomy" id="575178"/>
    <lineage>
        <taxon>Bacteria</taxon>
        <taxon>Bacillati</taxon>
        <taxon>Bacillota</taxon>
        <taxon>Bacilli</taxon>
        <taxon>Bacillales</taxon>
        <taxon>Anoxybacillaceae</taxon>
        <taxon>Paranoxybacillus</taxon>
    </lineage>
</organism>
<keyword evidence="3" id="KW-1185">Reference proteome</keyword>
<reference evidence="2 3" key="1">
    <citation type="submission" date="2020-07" db="EMBL/GenBank/DDBJ databases">
        <title>Genomic Encyclopedia of Type Strains, Phase IV (KMG-IV): sequencing the most valuable type-strain genomes for metagenomic binning, comparative biology and taxonomic classification.</title>
        <authorList>
            <person name="Goeker M."/>
        </authorList>
    </citation>
    <scope>NUCLEOTIDE SEQUENCE [LARGE SCALE GENOMIC DNA]</scope>
    <source>
        <strain evidence="2 3">DSM 25220</strain>
    </source>
</reference>
<comment type="caution">
    <text evidence="2">The sequence shown here is derived from an EMBL/GenBank/DDBJ whole genome shotgun (WGS) entry which is preliminary data.</text>
</comment>
<protein>
    <recommendedName>
        <fullName evidence="1">DUF7164 domain-containing protein</fullName>
    </recommendedName>
</protein>
<dbReference type="Proteomes" id="UP000580891">
    <property type="component" value="Unassembled WGS sequence"/>
</dbReference>
<name>A0A7W0BYM6_9BACL</name>
<dbReference type="EMBL" id="JACDUU010000017">
    <property type="protein sequence ID" value="MBA2873219.1"/>
    <property type="molecule type" value="Genomic_DNA"/>
</dbReference>
<dbReference type="Pfam" id="PF23741">
    <property type="entry name" value="DUF7164"/>
    <property type="match status" value="1"/>
</dbReference>
<feature type="domain" description="DUF7164" evidence="1">
    <location>
        <begin position="2"/>
        <end position="252"/>
    </location>
</feature>
<evidence type="ECO:0000313" key="2">
    <source>
        <dbReference type="EMBL" id="MBA2873219.1"/>
    </source>
</evidence>
<sequence length="283" mass="32822">MKRALVIYLEDKPSLMLQFGWLYTSLKYIQAKDTDLVVFGTKEALNKVPEDCIKVEYEPISYKDGWKNYHYINSISCLADDRADFLEEYDLLLRTDVDTFLTPAWNNYYPELYAVGQGAYVHDDDVKERIKRIAKALGLRHRGIYNIGATHYGYAPLVREVCRLTVSTAKHILEHEFNDGPGKWPGWWWGVTSMYSSEIAVNHLVDEFVVDGEKLDYFSTSSDSIFNHPHIHCWHTNKMFSKICYEAGLYDHLSIDDLDCTIVKDYCVYIALKAKQEMPQLLS</sequence>
<dbReference type="RefSeq" id="WP_181538939.1">
    <property type="nucleotide sequence ID" value="NZ_JACDUU010000017.1"/>
</dbReference>
<dbReference type="InterPro" id="IPR055588">
    <property type="entry name" value="DUF7164"/>
</dbReference>